<feature type="transmembrane region" description="Helical" evidence="1">
    <location>
        <begin position="117"/>
        <end position="140"/>
    </location>
</feature>
<accession>A0A139IMX4</accession>
<feature type="transmembrane region" description="Helical" evidence="1">
    <location>
        <begin position="190"/>
        <end position="213"/>
    </location>
</feature>
<keyword evidence="1" id="KW-0812">Transmembrane</keyword>
<evidence type="ECO:0000256" key="1">
    <source>
        <dbReference type="SAM" id="Phobius"/>
    </source>
</evidence>
<dbReference type="PANTHER" id="PTHR36414">
    <property type="entry name" value="PROTEIN SUR7"/>
    <property type="match status" value="1"/>
</dbReference>
<keyword evidence="1" id="KW-1133">Transmembrane helix</keyword>
<dbReference type="GO" id="GO:0005938">
    <property type="term" value="C:cell cortex"/>
    <property type="evidence" value="ECO:0007669"/>
    <property type="project" value="TreeGrafter"/>
</dbReference>
<dbReference type="GO" id="GO:0045121">
    <property type="term" value="C:membrane raft"/>
    <property type="evidence" value="ECO:0007669"/>
    <property type="project" value="TreeGrafter"/>
</dbReference>
<comment type="caution">
    <text evidence="2">The sequence shown here is derived from an EMBL/GenBank/DDBJ whole genome shotgun (WGS) entry which is preliminary data.</text>
</comment>
<dbReference type="GO" id="GO:0032185">
    <property type="term" value="P:septin cytoskeleton organization"/>
    <property type="evidence" value="ECO:0007669"/>
    <property type="project" value="TreeGrafter"/>
</dbReference>
<dbReference type="AlphaFoldDB" id="A0A139IMX4"/>
<dbReference type="GO" id="GO:0006897">
    <property type="term" value="P:endocytosis"/>
    <property type="evidence" value="ECO:0007669"/>
    <property type="project" value="TreeGrafter"/>
</dbReference>
<evidence type="ECO:0000313" key="3">
    <source>
        <dbReference type="Proteomes" id="UP000073492"/>
    </source>
</evidence>
<dbReference type="EMBL" id="LFZO01000046">
    <property type="protein sequence ID" value="KXT16010.1"/>
    <property type="molecule type" value="Genomic_DNA"/>
</dbReference>
<keyword evidence="3" id="KW-1185">Reference proteome</keyword>
<feature type="transmembrane region" description="Helical" evidence="1">
    <location>
        <begin position="147"/>
        <end position="170"/>
    </location>
</feature>
<reference evidence="2 3" key="1">
    <citation type="submission" date="2015-07" db="EMBL/GenBank/DDBJ databases">
        <title>Comparative genomics of the Sigatoka disease complex on banana suggests a link between parallel evolutionary changes in Pseudocercospora fijiensis and Pseudocercospora eumusae and increased virulence on the banana host.</title>
        <authorList>
            <person name="Chang T.-C."/>
            <person name="Salvucci A."/>
            <person name="Crous P.W."/>
            <person name="Stergiopoulos I."/>
        </authorList>
    </citation>
    <scope>NUCLEOTIDE SEQUENCE [LARGE SCALE GENOMIC DNA]</scope>
    <source>
        <strain evidence="2 3">CBS 116634</strain>
    </source>
</reference>
<dbReference type="GO" id="GO:0031505">
    <property type="term" value="P:fungal-type cell wall organization"/>
    <property type="evidence" value="ECO:0007669"/>
    <property type="project" value="TreeGrafter"/>
</dbReference>
<dbReference type="GO" id="GO:0030866">
    <property type="term" value="P:cortical actin cytoskeleton organization"/>
    <property type="evidence" value="ECO:0007669"/>
    <property type="project" value="TreeGrafter"/>
</dbReference>
<evidence type="ECO:0000313" key="2">
    <source>
        <dbReference type="EMBL" id="KXT16010.1"/>
    </source>
</evidence>
<dbReference type="InterPro" id="IPR009571">
    <property type="entry name" value="SUR7/Rim9-like_fungi"/>
</dbReference>
<dbReference type="Proteomes" id="UP000073492">
    <property type="component" value="Unassembled WGS sequence"/>
</dbReference>
<gene>
    <name evidence="2" type="ORF">AC579_9522</name>
</gene>
<organism evidence="2 3">
    <name type="scientific">Pseudocercospora musae</name>
    <dbReference type="NCBI Taxonomy" id="113226"/>
    <lineage>
        <taxon>Eukaryota</taxon>
        <taxon>Fungi</taxon>
        <taxon>Dikarya</taxon>
        <taxon>Ascomycota</taxon>
        <taxon>Pezizomycotina</taxon>
        <taxon>Dothideomycetes</taxon>
        <taxon>Dothideomycetidae</taxon>
        <taxon>Mycosphaerellales</taxon>
        <taxon>Mycosphaerellaceae</taxon>
        <taxon>Pseudocercospora</taxon>
    </lineage>
</organism>
<dbReference type="GO" id="GO:0005886">
    <property type="term" value="C:plasma membrane"/>
    <property type="evidence" value="ECO:0007669"/>
    <property type="project" value="InterPro"/>
</dbReference>
<keyword evidence="1" id="KW-0472">Membrane</keyword>
<sequence length="270" mass="29464">MPASRAVLAFTAVLLVAGGIVMEFLVILSGLNTSPLNHVYFLQADTTGITGGNDHFRNPARWTYLAICGVDAGRNANCNPKGAAIPFSPVRNFGTTTGVPEQFIGTNSYYYLSRVAWAFYLVALFFSVCTFFTSIAAYFARLGAYMTGFFALLAFVFQALCSALMTAWTVKARNAFRSNNQSASLGVKAYAFSWASTACFLFAALLFCVGGSVGKSKTTKSKGYFGRKKSTRSNHTRGSFIDSNERGIKDEYVPFKLSHSFERSSFDRAT</sequence>
<protein>
    <submittedName>
        <fullName evidence="2">Uncharacterized protein</fullName>
    </submittedName>
</protein>
<feature type="transmembrane region" description="Helical" evidence="1">
    <location>
        <begin position="7"/>
        <end position="31"/>
    </location>
</feature>
<dbReference type="Pfam" id="PF06687">
    <property type="entry name" value="SUR7"/>
    <property type="match status" value="1"/>
</dbReference>
<dbReference type="PANTHER" id="PTHR36414:SF1">
    <property type="entry name" value="PROTEIN SUR7"/>
    <property type="match status" value="1"/>
</dbReference>
<dbReference type="OrthoDB" id="5419460at2759"/>
<name>A0A139IMX4_9PEZI</name>
<proteinExistence type="predicted"/>